<dbReference type="OrthoDB" id="21502at2759"/>
<dbReference type="SUPFAM" id="SSF48239">
    <property type="entry name" value="Terpenoid cyclases/Protein prenyltransferases"/>
    <property type="match status" value="1"/>
</dbReference>
<dbReference type="GO" id="GO:0042300">
    <property type="term" value="F:beta-amyrin synthase activity"/>
    <property type="evidence" value="ECO:0007669"/>
    <property type="project" value="TreeGrafter"/>
</dbReference>
<dbReference type="FunFam" id="1.50.10.20:FF:000015">
    <property type="entry name" value="Terpene cyclase/mutase family member"/>
    <property type="match status" value="1"/>
</dbReference>
<dbReference type="NCBIfam" id="TIGR01787">
    <property type="entry name" value="squalene_cyclas"/>
    <property type="match status" value="1"/>
</dbReference>
<dbReference type="PANTHER" id="PTHR11764:SF58">
    <property type="entry name" value="BETA-AMYRIN SYNTHASE-RELATED"/>
    <property type="match status" value="1"/>
</dbReference>
<keyword evidence="6" id="KW-1185">Reference proteome</keyword>
<sequence length="507" mass="58680">MWCYCRMVYMPMSYLYGKKFVGPITPLILQLREELYDESYNEINWRKIRHLCAKEDLYYPHPLIQDLIWDSCYILTEPLLTRWPLNKLRQKALEVTIKHIHYEDENSRYITIGCVEKVLCMLACWVEDPNGEYFKKHLARIPDYLWVAEDGMKMQSFGSQQWDTGFAIQALLASGLTDEIEDTLRKGHDFIKKSQVKDNPSGDFRRMHRHISKGSWTFSDQDHGWQVSDCTAEGLRCCLIFSTMCPERFGKHLERERFYDAVNILLSLQSKNGGLAAWEPAGASEWLEILNPTEFFADIVIEHEYVECTASSIQALVFFKKLYPGHRTKEIENFITNATKYLENVQRPDGSWYGNWGICFTYGSWFALGGLAAAGKTYNNCAAVRKGVDFLLSTQRSDGGWGESFRSCPEKVYRQLEGNHSNLVQTSWAMMGLIYSGQSNRDPRPLHAAAKLIINSQMQNGDFPQQEITGVFMKNCMLHYAAYRNIYPIWALAEYRKWVPLPSSTKM</sequence>
<dbReference type="FunFam" id="1.50.10.20:FF:000101">
    <property type="entry name" value="Uncharacterized protein"/>
    <property type="match status" value="1"/>
</dbReference>
<dbReference type="Gene3D" id="1.50.10.20">
    <property type="match status" value="1"/>
</dbReference>
<keyword evidence="3" id="KW-0413">Isomerase</keyword>
<evidence type="ECO:0000256" key="1">
    <source>
        <dbReference type="ARBA" id="ARBA00009755"/>
    </source>
</evidence>
<protein>
    <recommendedName>
        <fullName evidence="4">Squalene cyclase C-terminal domain-containing protein</fullName>
    </recommendedName>
</protein>
<dbReference type="GO" id="GO:0005811">
    <property type="term" value="C:lipid droplet"/>
    <property type="evidence" value="ECO:0007669"/>
    <property type="project" value="InterPro"/>
</dbReference>
<feature type="domain" description="Squalene cyclase C-terminal" evidence="4">
    <location>
        <begin position="161"/>
        <end position="497"/>
    </location>
</feature>
<evidence type="ECO:0000256" key="2">
    <source>
        <dbReference type="ARBA" id="ARBA00022737"/>
    </source>
</evidence>
<accession>A0A9P1E080</accession>
<dbReference type="EMBL" id="CAMAPE010000005">
    <property type="protein sequence ID" value="CAH9068565.1"/>
    <property type="molecule type" value="Genomic_DNA"/>
</dbReference>
<dbReference type="SFLD" id="SFLDG01016">
    <property type="entry name" value="Prenyltransferase_Like_2"/>
    <property type="match status" value="1"/>
</dbReference>
<name>A0A9P1E080_CUSEU</name>
<organism evidence="5 6">
    <name type="scientific">Cuscuta europaea</name>
    <name type="common">European dodder</name>
    <dbReference type="NCBI Taxonomy" id="41803"/>
    <lineage>
        <taxon>Eukaryota</taxon>
        <taxon>Viridiplantae</taxon>
        <taxon>Streptophyta</taxon>
        <taxon>Embryophyta</taxon>
        <taxon>Tracheophyta</taxon>
        <taxon>Spermatophyta</taxon>
        <taxon>Magnoliopsida</taxon>
        <taxon>eudicotyledons</taxon>
        <taxon>Gunneridae</taxon>
        <taxon>Pentapetalae</taxon>
        <taxon>asterids</taxon>
        <taxon>lamiids</taxon>
        <taxon>Solanales</taxon>
        <taxon>Convolvulaceae</taxon>
        <taxon>Cuscuteae</taxon>
        <taxon>Cuscuta</taxon>
        <taxon>Cuscuta subgen. Cuscuta</taxon>
    </lineage>
</organism>
<dbReference type="CDD" id="cd02892">
    <property type="entry name" value="SQCY_1"/>
    <property type="match status" value="1"/>
</dbReference>
<evidence type="ECO:0000259" key="4">
    <source>
        <dbReference type="Pfam" id="PF13243"/>
    </source>
</evidence>
<dbReference type="InterPro" id="IPR018333">
    <property type="entry name" value="Squalene_cyclase"/>
</dbReference>
<dbReference type="InterPro" id="IPR002365">
    <property type="entry name" value="Terpene_synthase_CS"/>
</dbReference>
<dbReference type="Proteomes" id="UP001152484">
    <property type="component" value="Unassembled WGS sequence"/>
</dbReference>
<evidence type="ECO:0000313" key="6">
    <source>
        <dbReference type="Proteomes" id="UP001152484"/>
    </source>
</evidence>
<dbReference type="InterPro" id="IPR032696">
    <property type="entry name" value="SQ_cyclase_C"/>
</dbReference>
<evidence type="ECO:0000313" key="5">
    <source>
        <dbReference type="EMBL" id="CAH9068565.1"/>
    </source>
</evidence>
<keyword evidence="2" id="KW-0677">Repeat</keyword>
<comment type="similarity">
    <text evidence="1">Belongs to the terpene cyclase/mutase family.</text>
</comment>
<dbReference type="AlphaFoldDB" id="A0A9P1E080"/>
<gene>
    <name evidence="5" type="ORF">CEURO_LOCUS2864</name>
</gene>
<comment type="caution">
    <text evidence="5">The sequence shown here is derived from an EMBL/GenBank/DDBJ whole genome shotgun (WGS) entry which is preliminary data.</text>
</comment>
<reference evidence="5" key="1">
    <citation type="submission" date="2022-07" db="EMBL/GenBank/DDBJ databases">
        <authorList>
            <person name="Macas J."/>
            <person name="Novak P."/>
            <person name="Neumann P."/>
        </authorList>
    </citation>
    <scope>NUCLEOTIDE SEQUENCE</scope>
</reference>
<dbReference type="InterPro" id="IPR008930">
    <property type="entry name" value="Terpenoid_cyclase/PrenylTrfase"/>
</dbReference>
<evidence type="ECO:0000256" key="3">
    <source>
        <dbReference type="ARBA" id="ARBA00023235"/>
    </source>
</evidence>
<dbReference type="PROSITE" id="PS01074">
    <property type="entry name" value="TERPENE_SYNTHASES"/>
    <property type="match status" value="1"/>
</dbReference>
<dbReference type="Pfam" id="PF13243">
    <property type="entry name" value="SQHop_cyclase_C"/>
    <property type="match status" value="1"/>
</dbReference>
<proteinExistence type="inferred from homology"/>
<dbReference type="GO" id="GO:0016104">
    <property type="term" value="P:triterpenoid biosynthetic process"/>
    <property type="evidence" value="ECO:0007669"/>
    <property type="project" value="InterPro"/>
</dbReference>
<dbReference type="PANTHER" id="PTHR11764">
    <property type="entry name" value="TERPENE CYCLASE/MUTASE FAMILY MEMBER"/>
    <property type="match status" value="1"/>
</dbReference>